<protein>
    <submittedName>
        <fullName evidence="2">V-maf avian musculoaponeurotic fibrosarcoma oncogene homolog F</fullName>
    </submittedName>
</protein>
<gene>
    <name evidence="2" type="primary">MAFF</name>
    <name evidence="2" type="ORF">A306_00004928</name>
</gene>
<evidence type="ECO:0000313" key="3">
    <source>
        <dbReference type="Proteomes" id="UP000053872"/>
    </source>
</evidence>
<dbReference type="InParanoid" id="A0A2I0MJS6"/>
<feature type="compositionally biased region" description="Pro residues" evidence="1">
    <location>
        <begin position="1"/>
        <end position="12"/>
    </location>
</feature>
<dbReference type="AlphaFoldDB" id="A0A2I0MJS6"/>
<reference evidence="2 3" key="1">
    <citation type="journal article" date="2013" name="Science">
        <title>Genomic diversity and evolution of the head crest in the rock pigeon.</title>
        <authorList>
            <person name="Shapiro M.D."/>
            <person name="Kronenberg Z."/>
            <person name="Li C."/>
            <person name="Domyan E.T."/>
            <person name="Pan H."/>
            <person name="Campbell M."/>
            <person name="Tan H."/>
            <person name="Huff C.D."/>
            <person name="Hu H."/>
            <person name="Vickrey A.I."/>
            <person name="Nielsen S.C."/>
            <person name="Stringham S.A."/>
            <person name="Hu H."/>
            <person name="Willerslev E."/>
            <person name="Gilbert M.T."/>
            <person name="Yandell M."/>
            <person name="Zhang G."/>
            <person name="Wang J."/>
        </authorList>
    </citation>
    <scope>NUCLEOTIDE SEQUENCE [LARGE SCALE GENOMIC DNA]</scope>
    <source>
        <tissue evidence="2">Blood</tissue>
    </source>
</reference>
<evidence type="ECO:0000256" key="1">
    <source>
        <dbReference type="SAM" id="MobiDB-lite"/>
    </source>
</evidence>
<sequence length="154" mass="15933">MGPLPRWPPPASSPSSSPAPTRPPTPSAGLHPPDGHSPSRGAFPYKLPPIPSLTSSLLGPVPKIPLLLSLDLQLPCVRSCCSVGAEAEDRTPLVAPEVPQHHPLLQPPWPGTPHPGGAGRRGQACTGSTGEASHGSKLARKHQTPLVLGRAQES</sequence>
<evidence type="ECO:0000313" key="2">
    <source>
        <dbReference type="EMBL" id="PKK29932.1"/>
    </source>
</evidence>
<name>A0A2I0MJS6_COLLI</name>
<feature type="region of interest" description="Disordered" evidence="1">
    <location>
        <begin position="98"/>
        <end position="154"/>
    </location>
</feature>
<feature type="region of interest" description="Disordered" evidence="1">
    <location>
        <begin position="1"/>
        <end position="58"/>
    </location>
</feature>
<accession>A0A2I0MJS6</accession>
<dbReference type="Proteomes" id="UP000053872">
    <property type="component" value="Unassembled WGS sequence"/>
</dbReference>
<proteinExistence type="predicted"/>
<organism evidence="2 3">
    <name type="scientific">Columba livia</name>
    <name type="common">Rock dove</name>
    <dbReference type="NCBI Taxonomy" id="8932"/>
    <lineage>
        <taxon>Eukaryota</taxon>
        <taxon>Metazoa</taxon>
        <taxon>Chordata</taxon>
        <taxon>Craniata</taxon>
        <taxon>Vertebrata</taxon>
        <taxon>Euteleostomi</taxon>
        <taxon>Archelosauria</taxon>
        <taxon>Archosauria</taxon>
        <taxon>Dinosauria</taxon>
        <taxon>Saurischia</taxon>
        <taxon>Theropoda</taxon>
        <taxon>Coelurosauria</taxon>
        <taxon>Aves</taxon>
        <taxon>Neognathae</taxon>
        <taxon>Neoaves</taxon>
        <taxon>Columbimorphae</taxon>
        <taxon>Columbiformes</taxon>
        <taxon>Columbidae</taxon>
        <taxon>Columba</taxon>
    </lineage>
</organism>
<keyword evidence="3" id="KW-1185">Reference proteome</keyword>
<comment type="caution">
    <text evidence="2">The sequence shown here is derived from an EMBL/GenBank/DDBJ whole genome shotgun (WGS) entry which is preliminary data.</text>
</comment>
<dbReference type="EMBL" id="AKCR02000009">
    <property type="protein sequence ID" value="PKK29932.1"/>
    <property type="molecule type" value="Genomic_DNA"/>
</dbReference>